<feature type="transmembrane region" description="Helical" evidence="1">
    <location>
        <begin position="12"/>
        <end position="27"/>
    </location>
</feature>
<keyword evidence="1" id="KW-1133">Transmembrane helix</keyword>
<dbReference type="EMBL" id="OC883877">
    <property type="protein sequence ID" value="CAD7643475.1"/>
    <property type="molecule type" value="Genomic_DNA"/>
</dbReference>
<feature type="transmembrane region" description="Helical" evidence="1">
    <location>
        <begin position="39"/>
        <end position="65"/>
    </location>
</feature>
<dbReference type="Proteomes" id="UP000759131">
    <property type="component" value="Unassembled WGS sequence"/>
</dbReference>
<feature type="non-terminal residue" evidence="2">
    <location>
        <position position="1"/>
    </location>
</feature>
<dbReference type="AlphaFoldDB" id="A0A7R9LMV7"/>
<keyword evidence="3" id="KW-1185">Reference proteome</keyword>
<name>A0A7R9LMV7_9ACAR</name>
<organism evidence="2">
    <name type="scientific">Medioppia subpectinata</name>
    <dbReference type="NCBI Taxonomy" id="1979941"/>
    <lineage>
        <taxon>Eukaryota</taxon>
        <taxon>Metazoa</taxon>
        <taxon>Ecdysozoa</taxon>
        <taxon>Arthropoda</taxon>
        <taxon>Chelicerata</taxon>
        <taxon>Arachnida</taxon>
        <taxon>Acari</taxon>
        <taxon>Acariformes</taxon>
        <taxon>Sarcoptiformes</taxon>
        <taxon>Oribatida</taxon>
        <taxon>Brachypylina</taxon>
        <taxon>Oppioidea</taxon>
        <taxon>Oppiidae</taxon>
        <taxon>Medioppia</taxon>
    </lineage>
</organism>
<evidence type="ECO:0000313" key="3">
    <source>
        <dbReference type="Proteomes" id="UP000759131"/>
    </source>
</evidence>
<evidence type="ECO:0000256" key="1">
    <source>
        <dbReference type="SAM" id="Phobius"/>
    </source>
</evidence>
<reference evidence="2" key="1">
    <citation type="submission" date="2020-11" db="EMBL/GenBank/DDBJ databases">
        <authorList>
            <person name="Tran Van P."/>
        </authorList>
    </citation>
    <scope>NUCLEOTIDE SEQUENCE</scope>
</reference>
<gene>
    <name evidence="2" type="ORF">OSB1V03_LOCUS19610</name>
</gene>
<sequence>MDSLRETIRVMFYFRGSWLITLLLLAYNHDFNCAHCVHWVWYTTIVYAIILSIIMTADAITLYVLSSYGLADRVLLVVKLLLCFRGRITSMD</sequence>
<evidence type="ECO:0000313" key="2">
    <source>
        <dbReference type="EMBL" id="CAD7643475.1"/>
    </source>
</evidence>
<protein>
    <submittedName>
        <fullName evidence="2">Uncharacterized protein</fullName>
    </submittedName>
</protein>
<keyword evidence="1" id="KW-0812">Transmembrane</keyword>
<keyword evidence="1" id="KW-0472">Membrane</keyword>
<dbReference type="EMBL" id="CAJPIZ010029302">
    <property type="protein sequence ID" value="CAG2119663.1"/>
    <property type="molecule type" value="Genomic_DNA"/>
</dbReference>
<proteinExistence type="predicted"/>
<accession>A0A7R9LMV7</accession>